<organism evidence="2">
    <name type="scientific">Medioppia subpectinata</name>
    <dbReference type="NCBI Taxonomy" id="1979941"/>
    <lineage>
        <taxon>Eukaryota</taxon>
        <taxon>Metazoa</taxon>
        <taxon>Ecdysozoa</taxon>
        <taxon>Arthropoda</taxon>
        <taxon>Chelicerata</taxon>
        <taxon>Arachnida</taxon>
        <taxon>Acari</taxon>
        <taxon>Acariformes</taxon>
        <taxon>Sarcoptiformes</taxon>
        <taxon>Oribatida</taxon>
        <taxon>Brachypylina</taxon>
        <taxon>Oppioidea</taxon>
        <taxon>Oppiidae</taxon>
        <taxon>Medioppia</taxon>
    </lineage>
</organism>
<dbReference type="InterPro" id="IPR036034">
    <property type="entry name" value="PDZ_sf"/>
</dbReference>
<feature type="non-terminal residue" evidence="2">
    <location>
        <position position="1"/>
    </location>
</feature>
<dbReference type="PANTHER" id="PTHR19964">
    <property type="entry name" value="MULTIPLE PDZ DOMAIN PROTEIN"/>
    <property type="match status" value="1"/>
</dbReference>
<dbReference type="Pfam" id="PF00595">
    <property type="entry name" value="PDZ"/>
    <property type="match status" value="2"/>
</dbReference>
<gene>
    <name evidence="2" type="ORF">OSB1V03_LOCUS22838</name>
</gene>
<accession>A0A7R9LYV2</accession>
<dbReference type="InterPro" id="IPR051342">
    <property type="entry name" value="PDZ_scaffold"/>
</dbReference>
<dbReference type="Proteomes" id="UP000759131">
    <property type="component" value="Unassembled WGS sequence"/>
</dbReference>
<dbReference type="SUPFAM" id="SSF50156">
    <property type="entry name" value="PDZ domain-like"/>
    <property type="match status" value="2"/>
</dbReference>
<protein>
    <recommendedName>
        <fullName evidence="1">PDZ domain-containing protein</fullName>
    </recommendedName>
</protein>
<feature type="domain" description="PDZ" evidence="1">
    <location>
        <begin position="112"/>
        <end position="164"/>
    </location>
</feature>
<sequence length="164" mass="17420">HSDLKTCQVRGGKETTIEIVKEKLGLGLSIVGGSDTPLNAVIIHEVYPDGAAALDGRLKPGDQILAVNNEDLRDALHERAIAALRQTPPVIKLTVFRDNAETQEEDASDIIDIELHKKSGKGLGLSIVGKKSGSGVFISEVVKGGIAESDARPHLMVGDQILEV</sequence>
<dbReference type="EMBL" id="CAJPIZ010051841">
    <property type="protein sequence ID" value="CAG2122893.1"/>
    <property type="molecule type" value="Genomic_DNA"/>
</dbReference>
<dbReference type="FunFam" id="2.30.42.10:FF:000038">
    <property type="entry name" value="Multiple PDZ domain protein isoform X1"/>
    <property type="match status" value="1"/>
</dbReference>
<evidence type="ECO:0000313" key="2">
    <source>
        <dbReference type="EMBL" id="CAD7650400.1"/>
    </source>
</evidence>
<dbReference type="InterPro" id="IPR001478">
    <property type="entry name" value="PDZ"/>
</dbReference>
<dbReference type="CDD" id="cd06673">
    <property type="entry name" value="PDZ10_MUPP1-PDZ8_PATJ-like"/>
    <property type="match status" value="1"/>
</dbReference>
<dbReference type="OrthoDB" id="438726at2759"/>
<feature type="domain" description="PDZ" evidence="1">
    <location>
        <begin position="16"/>
        <end position="99"/>
    </location>
</feature>
<dbReference type="Gene3D" id="2.30.42.10">
    <property type="match status" value="2"/>
</dbReference>
<evidence type="ECO:0000313" key="3">
    <source>
        <dbReference type="Proteomes" id="UP000759131"/>
    </source>
</evidence>
<keyword evidence="3" id="KW-1185">Reference proteome</keyword>
<name>A0A7R9LYV2_9ACAR</name>
<evidence type="ECO:0000259" key="1">
    <source>
        <dbReference type="PROSITE" id="PS50106"/>
    </source>
</evidence>
<dbReference type="SMART" id="SM00228">
    <property type="entry name" value="PDZ"/>
    <property type="match status" value="1"/>
</dbReference>
<dbReference type="EMBL" id="OC906416">
    <property type="protein sequence ID" value="CAD7650400.1"/>
    <property type="molecule type" value="Genomic_DNA"/>
</dbReference>
<reference evidence="2" key="1">
    <citation type="submission" date="2020-11" db="EMBL/GenBank/DDBJ databases">
        <authorList>
            <person name="Tran Van P."/>
        </authorList>
    </citation>
    <scope>NUCLEOTIDE SEQUENCE</scope>
</reference>
<dbReference type="PANTHER" id="PTHR19964:SF84">
    <property type="entry name" value="LIGAND OF NUMB PROTEIN X 2-LIKE ISOFORM X1"/>
    <property type="match status" value="1"/>
</dbReference>
<dbReference type="PROSITE" id="PS50106">
    <property type="entry name" value="PDZ"/>
    <property type="match status" value="2"/>
</dbReference>
<dbReference type="AlphaFoldDB" id="A0A7R9LYV2"/>
<proteinExistence type="predicted"/>